<gene>
    <name evidence="2" type="ORF">HNR49_000355</name>
</gene>
<dbReference type="GeneID" id="68694427"/>
<feature type="compositionally biased region" description="Low complexity" evidence="1">
    <location>
        <begin position="186"/>
        <end position="196"/>
    </location>
</feature>
<feature type="region of interest" description="Disordered" evidence="1">
    <location>
        <begin position="160"/>
        <end position="196"/>
    </location>
</feature>
<protein>
    <submittedName>
        <fullName evidence="2">Uncharacterized protein</fullName>
    </submittedName>
</protein>
<comment type="caution">
    <text evidence="2">The sequence shown here is derived from an EMBL/GenBank/DDBJ whole genome shotgun (WGS) entry which is preliminary data.</text>
</comment>
<evidence type="ECO:0000313" key="3">
    <source>
        <dbReference type="Proteomes" id="UP000642919"/>
    </source>
</evidence>
<sequence>MVDGGSARVLLLAVSAAFAGDDASHKIHLGWGSVSGQMDTDDDRRLTRRQLLGGGAAVTAGAFAYGTDNPVHRSSVAETAARSADEPPEPGASWTAVHSPDLPGADVTQLVGVRYIGDDVGSAKEVGVDVLAVAVGRRSTPFGSGGLLDTHRLGVRGTGASGTRGIDSGHGWKLASGPVRPPDSVADATGLDPAALDDPDAVRERVLPDGEPKADRDLALARPLLAAAEGSPSADRLTLAGVVHAVQTDDTRARKGTRKYEGGGETYRWPLDGVVAHAVRYRQLYVYVNDGRAGLKVASAVPRPSLLGSPRIEGALSVSFPA</sequence>
<organism evidence="2 3">
    <name type="scientific">Halobacterium salinarum</name>
    <name type="common">Halobacterium halobium</name>
    <dbReference type="NCBI Taxonomy" id="2242"/>
    <lineage>
        <taxon>Archaea</taxon>
        <taxon>Methanobacteriati</taxon>
        <taxon>Methanobacteriota</taxon>
        <taxon>Stenosarchaea group</taxon>
        <taxon>Halobacteria</taxon>
        <taxon>Halobacteriales</taxon>
        <taxon>Halobacteriaceae</taxon>
        <taxon>Halobacterium</taxon>
    </lineage>
</organism>
<dbReference type="AlphaFoldDB" id="A0A841H8I8"/>
<dbReference type="EMBL" id="JACHGX010000001">
    <property type="protein sequence ID" value="MBB6089017.1"/>
    <property type="molecule type" value="Genomic_DNA"/>
</dbReference>
<proteinExistence type="predicted"/>
<evidence type="ECO:0000313" key="2">
    <source>
        <dbReference type="EMBL" id="MBB6089017.1"/>
    </source>
</evidence>
<dbReference type="RefSeq" id="WP_010903307.1">
    <property type="nucleotide sequence ID" value="NZ_CBCRUN010000001.1"/>
</dbReference>
<evidence type="ECO:0000256" key="1">
    <source>
        <dbReference type="SAM" id="MobiDB-lite"/>
    </source>
</evidence>
<reference evidence="2" key="1">
    <citation type="submission" date="2020-08" db="EMBL/GenBank/DDBJ databases">
        <title>Genomic Encyclopedia of Type Strains, Phase IV (KMG-IV): sequencing the most valuable type-strain genomes for metagenomic binning, comparative biology and taxonomic classification.</title>
        <authorList>
            <person name="Goeker M."/>
        </authorList>
    </citation>
    <scope>NUCLEOTIDE SEQUENCE</scope>
    <source>
        <strain evidence="2">DSM 669</strain>
    </source>
</reference>
<accession>A0A841H8I8</accession>
<name>A0A841H8I8_HALSI</name>
<dbReference type="Proteomes" id="UP000642919">
    <property type="component" value="Unassembled WGS sequence"/>
</dbReference>